<dbReference type="Proteomes" id="UP000263377">
    <property type="component" value="Unassembled WGS sequence"/>
</dbReference>
<evidence type="ECO:0000313" key="3">
    <source>
        <dbReference type="Proteomes" id="UP000263377"/>
    </source>
</evidence>
<reference evidence="2 3" key="1">
    <citation type="submission" date="2018-08" db="EMBL/GenBank/DDBJ databases">
        <title>Diversity &amp; Physiological Properties of Lignin-Decomposing Actinobacteria from Soil.</title>
        <authorList>
            <person name="Roh S.G."/>
            <person name="Kim S.B."/>
        </authorList>
    </citation>
    <scope>NUCLEOTIDE SEQUENCE [LARGE SCALE GENOMIC DNA]</scope>
    <source>
        <strain evidence="2 3">MMS17-GH009</strain>
    </source>
</reference>
<dbReference type="Gene3D" id="3.90.1200.10">
    <property type="match status" value="1"/>
</dbReference>
<protein>
    <recommendedName>
        <fullName evidence="1">Aminoglycoside phosphotransferase domain-containing protein</fullName>
    </recommendedName>
</protein>
<name>A0A372ZIQ7_9ACTN</name>
<proteinExistence type="predicted"/>
<dbReference type="PANTHER" id="PTHR21310">
    <property type="entry name" value="AMINOGLYCOSIDE PHOSPHOTRANSFERASE-RELATED-RELATED"/>
    <property type="match status" value="1"/>
</dbReference>
<dbReference type="SUPFAM" id="SSF56112">
    <property type="entry name" value="Protein kinase-like (PK-like)"/>
    <property type="match status" value="1"/>
</dbReference>
<comment type="caution">
    <text evidence="2">The sequence shown here is derived from an EMBL/GenBank/DDBJ whole genome shotgun (WGS) entry which is preliminary data.</text>
</comment>
<accession>A0A372ZIQ7</accession>
<dbReference type="AlphaFoldDB" id="A0A372ZIQ7"/>
<dbReference type="Pfam" id="PF01636">
    <property type="entry name" value="APH"/>
    <property type="match status" value="1"/>
</dbReference>
<feature type="domain" description="Aminoglycoside phosphotransferase" evidence="1">
    <location>
        <begin position="36"/>
        <end position="254"/>
    </location>
</feature>
<organism evidence="2 3">
    <name type="scientific">Kitasatospora xanthocidica</name>
    <dbReference type="NCBI Taxonomy" id="83382"/>
    <lineage>
        <taxon>Bacteria</taxon>
        <taxon>Bacillati</taxon>
        <taxon>Actinomycetota</taxon>
        <taxon>Actinomycetes</taxon>
        <taxon>Kitasatosporales</taxon>
        <taxon>Streptomycetaceae</taxon>
        <taxon>Kitasatospora</taxon>
    </lineage>
</organism>
<dbReference type="RefSeq" id="WP_117492800.1">
    <property type="nucleotide sequence ID" value="NZ_QVIG01000003.1"/>
</dbReference>
<dbReference type="EMBL" id="QVIG01000003">
    <property type="protein sequence ID" value="RGD55444.1"/>
    <property type="molecule type" value="Genomic_DNA"/>
</dbReference>
<gene>
    <name evidence="2" type="ORF">DR950_39415</name>
</gene>
<evidence type="ECO:0000259" key="1">
    <source>
        <dbReference type="Pfam" id="PF01636"/>
    </source>
</evidence>
<evidence type="ECO:0000313" key="2">
    <source>
        <dbReference type="EMBL" id="RGD55444.1"/>
    </source>
</evidence>
<sequence>MTGSTEGTVGPTGDQDVTDGLAELAGSLGYTPPVVLSSGVEFLVYRASPLSGAAHEDVVLRVPRARTFHTANNVGVGADGLLEQELRITQWLAPDGFPVARALGIEYTRTGTPVLLSAFVDSDAQAPDWSEVGALFAALHAKPAPDLAPVVQYGRPVPDLLAQRLPDRFGRLLDLRPGLGELPERAAIAARLAETSAEPALLHLDLRRQNLLCSQGRVAALIDWSNVLIGDPAMELARMSEYALIPENGLDERAIRQGYEAAGGKSSVTPAADLLYRLDAAVMLALVFTSVAPDPRLGPVQTARVVELLRELADVW</sequence>
<keyword evidence="3" id="KW-1185">Reference proteome</keyword>
<dbReference type="InterPro" id="IPR011009">
    <property type="entry name" value="Kinase-like_dom_sf"/>
</dbReference>
<dbReference type="InterPro" id="IPR051678">
    <property type="entry name" value="AGP_Transferase"/>
</dbReference>
<dbReference type="InterPro" id="IPR002575">
    <property type="entry name" value="Aminoglycoside_PTrfase"/>
</dbReference>